<organism evidence="2 3">
    <name type="scientific">Nocardia huaxiensis</name>
    <dbReference type="NCBI Taxonomy" id="2755382"/>
    <lineage>
        <taxon>Bacteria</taxon>
        <taxon>Bacillati</taxon>
        <taxon>Actinomycetota</taxon>
        <taxon>Actinomycetes</taxon>
        <taxon>Mycobacteriales</taxon>
        <taxon>Nocardiaceae</taxon>
        <taxon>Nocardia</taxon>
    </lineage>
</organism>
<feature type="domain" description="AB hydrolase-1" evidence="1">
    <location>
        <begin position="4"/>
        <end position="215"/>
    </location>
</feature>
<evidence type="ECO:0000313" key="3">
    <source>
        <dbReference type="Proteomes" id="UP000515512"/>
    </source>
</evidence>
<dbReference type="AlphaFoldDB" id="A0A7D6V951"/>
<protein>
    <submittedName>
        <fullName evidence="2">Alpha/beta fold hydrolase</fullName>
    </submittedName>
</protein>
<dbReference type="EMBL" id="CP059399">
    <property type="protein sequence ID" value="QLY29794.1"/>
    <property type="molecule type" value="Genomic_DNA"/>
</dbReference>
<dbReference type="Proteomes" id="UP000515512">
    <property type="component" value="Chromosome"/>
</dbReference>
<evidence type="ECO:0000259" key="1">
    <source>
        <dbReference type="Pfam" id="PF12697"/>
    </source>
</evidence>
<dbReference type="PANTHER" id="PTHR37017:SF11">
    <property type="entry name" value="ESTERASE_LIPASE_THIOESTERASE DOMAIN-CONTAINING PROTEIN"/>
    <property type="match status" value="1"/>
</dbReference>
<dbReference type="SUPFAM" id="SSF53474">
    <property type="entry name" value="alpha/beta-Hydrolases"/>
    <property type="match status" value="1"/>
</dbReference>
<sequence length="223" mass="24536">MTTFVLVPGVFHGGWWFEPLARELRAQGHEAYAVSLTGLGDRVHLASAGVNLDTHVADVVSVLESNDLSDVVLVGHSSGGMSITGAADAVPHRISGLVYLDAFVPRDGDSVWSMSPPFWRDQYLSDVAEDGFSMQPPKFLTETRVTAQPLASMLQAIRLTGTLDQIPRKHYLFMTGYPETPFTRFYDRLLRDPSWTVHTLPHGHNVMAEAFDEVLKLVLSAAS</sequence>
<dbReference type="InterPro" id="IPR029058">
    <property type="entry name" value="AB_hydrolase_fold"/>
</dbReference>
<gene>
    <name evidence="2" type="ORF">H0264_32000</name>
</gene>
<dbReference type="Pfam" id="PF12697">
    <property type="entry name" value="Abhydrolase_6"/>
    <property type="match status" value="1"/>
</dbReference>
<evidence type="ECO:0000313" key="2">
    <source>
        <dbReference type="EMBL" id="QLY29794.1"/>
    </source>
</evidence>
<dbReference type="KEGG" id="nhu:H0264_32000"/>
<reference evidence="2 3" key="1">
    <citation type="submission" date="2020-07" db="EMBL/GenBank/DDBJ databases">
        <authorList>
            <person name="Zhuang K."/>
            <person name="Ran Y."/>
        </authorList>
    </citation>
    <scope>NUCLEOTIDE SEQUENCE [LARGE SCALE GENOMIC DNA]</scope>
    <source>
        <strain evidence="2 3">WCH-YHL-001</strain>
    </source>
</reference>
<dbReference type="InterPro" id="IPR000073">
    <property type="entry name" value="AB_hydrolase_1"/>
</dbReference>
<keyword evidence="2" id="KW-0378">Hydrolase</keyword>
<name>A0A7D6V951_9NOCA</name>
<dbReference type="Gene3D" id="3.40.50.1820">
    <property type="entry name" value="alpha/beta hydrolase"/>
    <property type="match status" value="1"/>
</dbReference>
<dbReference type="GO" id="GO:0016787">
    <property type="term" value="F:hydrolase activity"/>
    <property type="evidence" value="ECO:0007669"/>
    <property type="project" value="UniProtKB-KW"/>
</dbReference>
<keyword evidence="3" id="KW-1185">Reference proteome</keyword>
<dbReference type="InterPro" id="IPR052897">
    <property type="entry name" value="Sec-Metab_Biosynth_Hydrolase"/>
</dbReference>
<proteinExistence type="predicted"/>
<accession>A0A7D6V951</accession>
<dbReference type="RefSeq" id="WP_181580998.1">
    <property type="nucleotide sequence ID" value="NZ_CP059399.1"/>
</dbReference>
<dbReference type="PANTHER" id="PTHR37017">
    <property type="entry name" value="AB HYDROLASE-1 DOMAIN-CONTAINING PROTEIN-RELATED"/>
    <property type="match status" value="1"/>
</dbReference>